<reference evidence="9 10" key="1">
    <citation type="submission" date="2024-04" db="EMBL/GenBank/DDBJ databases">
        <title>Genome assembly C_amara_ONT_v2.</title>
        <authorList>
            <person name="Yant L."/>
            <person name="Moore C."/>
            <person name="Slenker M."/>
        </authorList>
    </citation>
    <scope>NUCLEOTIDE SEQUENCE [LARGE SCALE GENOMIC DNA]</scope>
    <source>
        <tissue evidence="9">Leaf</tissue>
    </source>
</reference>
<evidence type="ECO:0000256" key="6">
    <source>
        <dbReference type="PROSITE-ProRule" id="PRU00027"/>
    </source>
</evidence>
<dbReference type="InterPro" id="IPR052035">
    <property type="entry name" value="ZnF_BED_domain_contain"/>
</dbReference>
<dbReference type="InterPro" id="IPR036236">
    <property type="entry name" value="Znf_C2H2_sf"/>
</dbReference>
<evidence type="ECO:0000256" key="5">
    <source>
        <dbReference type="ARBA" id="ARBA00023163"/>
    </source>
</evidence>
<dbReference type="SUPFAM" id="SSF57667">
    <property type="entry name" value="beta-beta-alpha zinc fingers"/>
    <property type="match status" value="1"/>
</dbReference>
<evidence type="ECO:0000256" key="7">
    <source>
        <dbReference type="SAM" id="MobiDB-lite"/>
    </source>
</evidence>
<proteinExistence type="predicted"/>
<organism evidence="9 10">
    <name type="scientific">Cardamine amara subsp. amara</name>
    <dbReference type="NCBI Taxonomy" id="228776"/>
    <lineage>
        <taxon>Eukaryota</taxon>
        <taxon>Viridiplantae</taxon>
        <taxon>Streptophyta</taxon>
        <taxon>Embryophyta</taxon>
        <taxon>Tracheophyta</taxon>
        <taxon>Spermatophyta</taxon>
        <taxon>Magnoliopsida</taxon>
        <taxon>eudicotyledons</taxon>
        <taxon>Gunneridae</taxon>
        <taxon>Pentapetalae</taxon>
        <taxon>rosids</taxon>
        <taxon>malvids</taxon>
        <taxon>Brassicales</taxon>
        <taxon>Brassicaceae</taxon>
        <taxon>Cardamineae</taxon>
        <taxon>Cardamine</taxon>
    </lineage>
</organism>
<sequence>MSLPSVEENNEMFDEGPEITAPKPLSAGTKEPLSARTKRPMIVNPNSSDVPKKPRKQIPPRSKVWKHFTRTVADYNQCNCHYCGQLFNCDSASVGTSSMRDHISRCSLYKMSLDGNSQKVLASDSSCNITAIKYDPKLFSRSINEMIVLNELPFSFVESEGFRRFCFNVVLVYKHISRRTATKEIAAMYFQQKTCLKRLLMDDNTRVSLTTDIWTAPTTSYSYMVVTVHWIDANWQLQKRIISFRPIIDHRGATIAAQLLECLDEWGIKKIFTITVDNASGNTTALNIVKDALRMRGSDKMIQDGAFLHMRCCSHILNLIVRDGMEQVNESFVAVRNAIKYVRSSYARLKSFELRVETGKLNRGSLTLD</sequence>
<evidence type="ECO:0000256" key="2">
    <source>
        <dbReference type="ARBA" id="ARBA00022771"/>
    </source>
</evidence>
<keyword evidence="4" id="KW-0805">Transcription regulation</keyword>
<dbReference type="PANTHER" id="PTHR46481">
    <property type="entry name" value="ZINC FINGER BED DOMAIN-CONTAINING PROTEIN 4"/>
    <property type="match status" value="1"/>
</dbReference>
<feature type="region of interest" description="Disordered" evidence="7">
    <location>
        <begin position="1"/>
        <end position="60"/>
    </location>
</feature>
<dbReference type="PROSITE" id="PS50808">
    <property type="entry name" value="ZF_BED"/>
    <property type="match status" value="1"/>
</dbReference>
<dbReference type="InterPro" id="IPR003656">
    <property type="entry name" value="Znf_BED"/>
</dbReference>
<evidence type="ECO:0000313" key="10">
    <source>
        <dbReference type="Proteomes" id="UP001558713"/>
    </source>
</evidence>
<keyword evidence="2 6" id="KW-0863">Zinc-finger</keyword>
<dbReference type="InterPro" id="IPR012337">
    <property type="entry name" value="RNaseH-like_sf"/>
</dbReference>
<evidence type="ECO:0000256" key="3">
    <source>
        <dbReference type="ARBA" id="ARBA00022833"/>
    </source>
</evidence>
<dbReference type="SUPFAM" id="SSF53098">
    <property type="entry name" value="Ribonuclease H-like"/>
    <property type="match status" value="1"/>
</dbReference>
<keyword evidence="3" id="KW-0862">Zinc</keyword>
<dbReference type="PANTHER" id="PTHR46481:SF2">
    <property type="entry name" value="BED-TYPE DOMAIN-CONTAINING PROTEIN"/>
    <property type="match status" value="1"/>
</dbReference>
<dbReference type="EMBL" id="JBANAX010000929">
    <property type="protein sequence ID" value="KAL1188280.1"/>
    <property type="molecule type" value="Genomic_DNA"/>
</dbReference>
<dbReference type="Pfam" id="PF02892">
    <property type="entry name" value="zf-BED"/>
    <property type="match status" value="1"/>
</dbReference>
<evidence type="ECO:0000259" key="8">
    <source>
        <dbReference type="PROSITE" id="PS50808"/>
    </source>
</evidence>
<feature type="domain" description="BED-type" evidence="8">
    <location>
        <begin position="59"/>
        <end position="105"/>
    </location>
</feature>
<evidence type="ECO:0000256" key="4">
    <source>
        <dbReference type="ARBA" id="ARBA00023015"/>
    </source>
</evidence>
<gene>
    <name evidence="9" type="ORF">V5N11_013489</name>
</gene>
<protein>
    <submittedName>
        <fullName evidence="9">AC transposase</fullName>
    </submittedName>
</protein>
<dbReference type="AlphaFoldDB" id="A0ABD0ZHG5"/>
<keyword evidence="1" id="KW-0479">Metal-binding</keyword>
<evidence type="ECO:0000313" key="9">
    <source>
        <dbReference type="EMBL" id="KAL1188280.1"/>
    </source>
</evidence>
<dbReference type="SMART" id="SM00614">
    <property type="entry name" value="ZnF_BED"/>
    <property type="match status" value="1"/>
</dbReference>
<dbReference type="Proteomes" id="UP001558713">
    <property type="component" value="Unassembled WGS sequence"/>
</dbReference>
<keyword evidence="10" id="KW-1185">Reference proteome</keyword>
<comment type="caution">
    <text evidence="9">The sequence shown here is derived from an EMBL/GenBank/DDBJ whole genome shotgun (WGS) entry which is preliminary data.</text>
</comment>
<keyword evidence="5" id="KW-0804">Transcription</keyword>
<name>A0ABD0ZHG5_CARAN</name>
<accession>A0ABD0ZHG5</accession>
<dbReference type="GO" id="GO:0008270">
    <property type="term" value="F:zinc ion binding"/>
    <property type="evidence" value="ECO:0007669"/>
    <property type="project" value="UniProtKB-KW"/>
</dbReference>
<evidence type="ECO:0000256" key="1">
    <source>
        <dbReference type="ARBA" id="ARBA00022723"/>
    </source>
</evidence>
<feature type="compositionally biased region" description="Acidic residues" evidence="7">
    <location>
        <begin position="8"/>
        <end position="17"/>
    </location>
</feature>